<protein>
    <submittedName>
        <fullName evidence="1">Phage Tail protein X</fullName>
    </submittedName>
</protein>
<evidence type="ECO:0000313" key="1">
    <source>
        <dbReference type="EMBL" id="SCM69992.1"/>
    </source>
</evidence>
<dbReference type="EMBL" id="FMJC01000001">
    <property type="protein sequence ID" value="SCM69992.1"/>
    <property type="molecule type" value="Genomic_DNA"/>
</dbReference>
<name>A0A212KXG9_9BACT</name>
<dbReference type="Pfam" id="PF05489">
    <property type="entry name" value="Phage_tail_X"/>
    <property type="match status" value="1"/>
</dbReference>
<proteinExistence type="predicted"/>
<dbReference type="AlphaFoldDB" id="A0A212KXG9"/>
<accession>A0A212KXG9</accession>
<dbReference type="InterPro" id="IPR008861">
    <property type="entry name" value="GpX-like"/>
</dbReference>
<organism evidence="1">
    <name type="scientific">uncultured Desulfovibrio sp</name>
    <dbReference type="NCBI Taxonomy" id="167968"/>
    <lineage>
        <taxon>Bacteria</taxon>
        <taxon>Pseudomonadati</taxon>
        <taxon>Thermodesulfobacteriota</taxon>
        <taxon>Desulfovibrionia</taxon>
        <taxon>Desulfovibrionales</taxon>
        <taxon>Desulfovibrionaceae</taxon>
        <taxon>Desulfovibrio</taxon>
        <taxon>environmental samples</taxon>
    </lineage>
</organism>
<sequence length="70" mass="7791">MAAKTYRTVQGDAWDSIAYKLWAKEHFMHYLMAANPAHLDILVFTAGIELSVPALPVSSTTTEGLPPWMQ</sequence>
<gene>
    <name evidence="1" type="ORF">KL86DES1_10115</name>
</gene>
<reference evidence="1" key="1">
    <citation type="submission" date="2016-08" db="EMBL/GenBank/DDBJ databases">
        <authorList>
            <person name="Seilhamer J.J."/>
        </authorList>
    </citation>
    <scope>NUCLEOTIDE SEQUENCE</scope>
    <source>
        <strain evidence="1">86-1</strain>
    </source>
</reference>